<dbReference type="EMBL" id="MK500327">
    <property type="protein sequence ID" value="QBK85427.1"/>
    <property type="molecule type" value="Genomic_DNA"/>
</dbReference>
<name>A0A481YR89_9VIRU</name>
<sequence length="366" mass="43779">MDGDKYPDALKNLIGISKKTRNILLKVIEEFQKKHGVSQSGYIETELIRRFLRQSSFSKRKIREVEGPISVYQMSSDEYPQIFYLFGDNHIKKSDCGDITKFHTWIKDAIVNSPVFIDVYLETPYQYKDYPTLKHEHLVNSYIQDFYKDFKKCFVHFKNLPGYCQTSRFHYTDTRRIAETMKQRWGSTSSYEYIYEAKTRYKISSNVKEVNDYIDFILNSQSFLRKRIKKQFNAIRDDRIRDTIKREFAACLAKYKKGIRHLMVHEPDRFKALKVLWAISDYTICQMDYYLIARCFRSYGKKKGYSRPGYNNIIYAGHRHIKRYIKILQKLDFNLDAKVSPVRGDRLQCLDLSEIKQPLFHQRYKN</sequence>
<protein>
    <submittedName>
        <fullName evidence="1">Uncharacterized protein</fullName>
    </submittedName>
</protein>
<gene>
    <name evidence="1" type="ORF">LCMAC101_00140</name>
</gene>
<organism evidence="1">
    <name type="scientific">Marseillevirus LCMAC101</name>
    <dbReference type="NCBI Taxonomy" id="2506602"/>
    <lineage>
        <taxon>Viruses</taxon>
        <taxon>Varidnaviria</taxon>
        <taxon>Bamfordvirae</taxon>
        <taxon>Nucleocytoviricota</taxon>
        <taxon>Megaviricetes</taxon>
        <taxon>Pimascovirales</taxon>
        <taxon>Pimascovirales incertae sedis</taxon>
        <taxon>Marseilleviridae</taxon>
    </lineage>
</organism>
<proteinExistence type="predicted"/>
<evidence type="ECO:0000313" key="1">
    <source>
        <dbReference type="EMBL" id="QBK85427.1"/>
    </source>
</evidence>
<reference evidence="1" key="1">
    <citation type="journal article" date="2019" name="MBio">
        <title>Virus Genomes from Deep Sea Sediments Expand the Ocean Megavirome and Support Independent Origins of Viral Gigantism.</title>
        <authorList>
            <person name="Backstrom D."/>
            <person name="Yutin N."/>
            <person name="Jorgensen S.L."/>
            <person name="Dharamshi J."/>
            <person name="Homa F."/>
            <person name="Zaremba-Niedwiedzka K."/>
            <person name="Spang A."/>
            <person name="Wolf Y.I."/>
            <person name="Koonin E.V."/>
            <person name="Ettema T.J."/>
        </authorList>
    </citation>
    <scope>NUCLEOTIDE SEQUENCE</scope>
</reference>
<accession>A0A481YR89</accession>